<feature type="domain" description="Flagellar protein FlgJ N-terminal" evidence="1">
    <location>
        <begin position="62"/>
        <end position="107"/>
    </location>
</feature>
<dbReference type="EMBL" id="JFKB01000021">
    <property type="protein sequence ID" value="OSQ44027.1"/>
    <property type="molecule type" value="Genomic_DNA"/>
</dbReference>
<proteinExistence type="predicted"/>
<dbReference type="Pfam" id="PF10135">
    <property type="entry name" value="Rod-binding"/>
    <property type="match status" value="1"/>
</dbReference>
<dbReference type="Proteomes" id="UP000193396">
    <property type="component" value="Unassembled WGS sequence"/>
</dbReference>
<evidence type="ECO:0000313" key="3">
    <source>
        <dbReference type="Proteomes" id="UP000193396"/>
    </source>
</evidence>
<name>A0A1Y2L789_9PROT</name>
<dbReference type="AlphaFoldDB" id="A0A1Y2L789"/>
<evidence type="ECO:0000313" key="2">
    <source>
        <dbReference type="EMBL" id="OSQ44027.1"/>
    </source>
</evidence>
<dbReference type="STRING" id="1293890.TALK_19440"/>
<gene>
    <name evidence="2" type="ORF">TALK_19440</name>
</gene>
<sequence>MLMDGTNALMAQAQASAQYGTQNNVADRASQLTDGHIKSASAAKEAGKEFESMFLSQMLSHMFEGIKTNETFGGGHGETMMQSLLVDEYAKEMTRAGGIGIADAVTREILKVQEGQ</sequence>
<comment type="caution">
    <text evidence="2">The sequence shown here is derived from an EMBL/GenBank/DDBJ whole genome shotgun (WGS) entry which is preliminary data.</text>
</comment>
<accession>A0A1Y2L789</accession>
<reference evidence="2 3" key="1">
    <citation type="submission" date="2014-03" db="EMBL/GenBank/DDBJ databases">
        <title>The draft genome sequence of Thalassospira alkalitolerans JCM 18968.</title>
        <authorList>
            <person name="Lai Q."/>
            <person name="Shao Z."/>
        </authorList>
    </citation>
    <scope>NUCLEOTIDE SEQUENCE [LARGE SCALE GENOMIC DNA]</scope>
    <source>
        <strain evidence="2 3">JCM 18968</strain>
    </source>
</reference>
<organism evidence="2 3">
    <name type="scientific">Thalassospira alkalitolerans</name>
    <dbReference type="NCBI Taxonomy" id="1293890"/>
    <lineage>
        <taxon>Bacteria</taxon>
        <taxon>Pseudomonadati</taxon>
        <taxon>Pseudomonadota</taxon>
        <taxon>Alphaproteobacteria</taxon>
        <taxon>Rhodospirillales</taxon>
        <taxon>Thalassospiraceae</taxon>
        <taxon>Thalassospira</taxon>
    </lineage>
</organism>
<dbReference type="OrthoDB" id="7862954at2"/>
<protein>
    <submittedName>
        <fullName evidence="2">Chemotactic signal-response protein chel</fullName>
    </submittedName>
</protein>
<dbReference type="InterPro" id="IPR019301">
    <property type="entry name" value="Flagellar_prot_FlgJ_N"/>
</dbReference>
<evidence type="ECO:0000259" key="1">
    <source>
        <dbReference type="Pfam" id="PF10135"/>
    </source>
</evidence>
<keyword evidence="3" id="KW-1185">Reference proteome</keyword>